<gene>
    <name evidence="5" type="ORF">V5F32_05755</name>
</gene>
<sequence length="287" mass="29432">MVPRILLLGGTSEASALAKRLAARIADHAEMDVVLSLAGRTEHPAPQPVPVRVGGFGGAAGLEEYLKAERIAAVVDATHPYAARMSFNAAQACAAAGVPLLALRRGPWMPIAGDSWREVADVPAAVAALGDAPRRVFLALGRNEVRAFEAAPQHSYLVRSVDPVIPPLAVPEAEYVLGRGPFGEADDRALLEAHRIDTIVAKNSGGSATYGKMAAARALGIEVLLIARPAIPAVAAVATPAEAEAWLLDQLGAHGAVSSTGDTESSSARGVDSSPARGAGLSAERGA</sequence>
<keyword evidence="2" id="KW-0169">Cobalamin biosynthesis</keyword>
<dbReference type="EMBL" id="JBAFVH010000003">
    <property type="protein sequence ID" value="MFG1371658.1"/>
    <property type="molecule type" value="Genomic_DNA"/>
</dbReference>
<comment type="caution">
    <text evidence="5">The sequence shown here is derived from an EMBL/GenBank/DDBJ whole genome shotgun (WGS) entry which is preliminary data.</text>
</comment>
<evidence type="ECO:0000256" key="1">
    <source>
        <dbReference type="ARBA" id="ARBA00004953"/>
    </source>
</evidence>
<dbReference type="PROSITE" id="PS51014">
    <property type="entry name" value="COBK_CBIJ"/>
    <property type="match status" value="1"/>
</dbReference>
<dbReference type="NCBIfam" id="TIGR00715">
    <property type="entry name" value="precor6x_red"/>
    <property type="match status" value="1"/>
</dbReference>
<dbReference type="Proteomes" id="UP001604002">
    <property type="component" value="Unassembled WGS sequence"/>
</dbReference>
<dbReference type="PANTHER" id="PTHR36925:SF1">
    <property type="entry name" value="COBALT-PRECORRIN-6A REDUCTASE"/>
    <property type="match status" value="1"/>
</dbReference>
<evidence type="ECO:0000256" key="3">
    <source>
        <dbReference type="ARBA" id="ARBA00023002"/>
    </source>
</evidence>
<dbReference type="GO" id="GO:0016491">
    <property type="term" value="F:oxidoreductase activity"/>
    <property type="evidence" value="ECO:0007669"/>
    <property type="project" value="UniProtKB-KW"/>
</dbReference>
<organism evidence="5 6">
    <name type="scientific">Xanthobacter oligotrophicus</name>
    <dbReference type="NCBI Taxonomy" id="2607286"/>
    <lineage>
        <taxon>Bacteria</taxon>
        <taxon>Pseudomonadati</taxon>
        <taxon>Pseudomonadota</taxon>
        <taxon>Alphaproteobacteria</taxon>
        <taxon>Hyphomicrobiales</taxon>
        <taxon>Xanthobacteraceae</taxon>
        <taxon>Xanthobacter</taxon>
    </lineage>
</organism>
<dbReference type="RefSeq" id="WP_393991933.1">
    <property type="nucleotide sequence ID" value="NZ_JBAFVH010000003.1"/>
</dbReference>
<name>A0ABW6ZVA3_9HYPH</name>
<proteinExistence type="predicted"/>
<feature type="compositionally biased region" description="Polar residues" evidence="4">
    <location>
        <begin position="257"/>
        <end position="268"/>
    </location>
</feature>
<evidence type="ECO:0000313" key="6">
    <source>
        <dbReference type="Proteomes" id="UP001604002"/>
    </source>
</evidence>
<dbReference type="PANTHER" id="PTHR36925">
    <property type="entry name" value="COBALT-PRECORRIN-6A REDUCTASE"/>
    <property type="match status" value="1"/>
</dbReference>
<keyword evidence="3 5" id="KW-0560">Oxidoreductase</keyword>
<evidence type="ECO:0000256" key="4">
    <source>
        <dbReference type="SAM" id="MobiDB-lite"/>
    </source>
</evidence>
<reference evidence="5 6" key="1">
    <citation type="submission" date="2024-02" db="EMBL/GenBank/DDBJ databases">
        <title>Expansion and revision of Xanthobacter and proposal of Roseixanthobacter gen. nov.</title>
        <authorList>
            <person name="Soltysiak M.P.M."/>
            <person name="Jalihal A."/>
            <person name="Ory A."/>
            <person name="Chrisophersen C."/>
            <person name="Lee A.D."/>
            <person name="Boulton J."/>
            <person name="Springer M."/>
        </authorList>
    </citation>
    <scope>NUCLEOTIDE SEQUENCE [LARGE SCALE GENOMIC DNA]</scope>
    <source>
        <strain evidence="5 6">23A</strain>
    </source>
</reference>
<accession>A0ABW6ZVA3</accession>
<dbReference type="EC" id="1.3.1.106" evidence="5"/>
<evidence type="ECO:0000256" key="2">
    <source>
        <dbReference type="ARBA" id="ARBA00022573"/>
    </source>
</evidence>
<dbReference type="InterPro" id="IPR003723">
    <property type="entry name" value="Precorrin-6x_reduct"/>
</dbReference>
<feature type="region of interest" description="Disordered" evidence="4">
    <location>
        <begin position="257"/>
        <end position="287"/>
    </location>
</feature>
<keyword evidence="6" id="KW-1185">Reference proteome</keyword>
<dbReference type="Pfam" id="PF02571">
    <property type="entry name" value="CbiJ"/>
    <property type="match status" value="1"/>
</dbReference>
<evidence type="ECO:0000313" key="5">
    <source>
        <dbReference type="EMBL" id="MFG1371658.1"/>
    </source>
</evidence>
<protein>
    <submittedName>
        <fullName evidence="5">Cobalt-precorrin-6A reductase</fullName>
        <ecNumber evidence="5">1.3.1.106</ecNumber>
    </submittedName>
</protein>
<dbReference type="NCBIfam" id="NF005968">
    <property type="entry name" value="PRK08057.1-2"/>
    <property type="match status" value="1"/>
</dbReference>
<comment type="pathway">
    <text evidence="1">Cofactor biosynthesis; adenosylcobalamin biosynthesis.</text>
</comment>